<evidence type="ECO:0000313" key="4">
    <source>
        <dbReference type="Proteomes" id="UP000504609"/>
    </source>
</evidence>
<reference evidence="5" key="1">
    <citation type="submission" date="2025-08" db="UniProtKB">
        <authorList>
            <consortium name="RefSeq"/>
        </authorList>
    </citation>
    <scope>IDENTIFICATION</scope>
    <source>
        <tissue evidence="5">Young leaves</tissue>
    </source>
</reference>
<feature type="compositionally biased region" description="Polar residues" evidence="1">
    <location>
        <begin position="217"/>
        <end position="236"/>
    </location>
</feature>
<evidence type="ECO:0000259" key="3">
    <source>
        <dbReference type="Pfam" id="PF21647"/>
    </source>
</evidence>
<dbReference type="PANTHER" id="PTHR31928">
    <property type="entry name" value="EXPRESSED PROTEIN"/>
    <property type="match status" value="1"/>
</dbReference>
<dbReference type="KEGG" id="cmos:111464455"/>
<dbReference type="InterPro" id="IPR048297">
    <property type="entry name" value="DUF936_dom_pln"/>
</dbReference>
<name>A0A6J1HIW1_CUCMO</name>
<dbReference type="Proteomes" id="UP000504609">
    <property type="component" value="Unplaced"/>
</dbReference>
<feature type="region of interest" description="Disordered" evidence="1">
    <location>
        <begin position="126"/>
        <end position="159"/>
    </location>
</feature>
<gene>
    <name evidence="5" type="primary">LOC111464455</name>
</gene>
<dbReference type="InterPro" id="IPR010341">
    <property type="entry name" value="DUF936_pln"/>
</dbReference>
<organism evidence="4 5">
    <name type="scientific">Cucurbita moschata</name>
    <name type="common">Winter crookneck squash</name>
    <name type="synonym">Cucurbita pepo var. moschata</name>
    <dbReference type="NCBI Taxonomy" id="3662"/>
    <lineage>
        <taxon>Eukaryota</taxon>
        <taxon>Viridiplantae</taxon>
        <taxon>Streptophyta</taxon>
        <taxon>Embryophyta</taxon>
        <taxon>Tracheophyta</taxon>
        <taxon>Spermatophyta</taxon>
        <taxon>Magnoliopsida</taxon>
        <taxon>eudicotyledons</taxon>
        <taxon>Gunneridae</taxon>
        <taxon>Pentapetalae</taxon>
        <taxon>rosids</taxon>
        <taxon>fabids</taxon>
        <taxon>Cucurbitales</taxon>
        <taxon>Cucurbitaceae</taxon>
        <taxon>Cucurbiteae</taxon>
        <taxon>Cucurbita</taxon>
    </lineage>
</organism>
<feature type="compositionally biased region" description="Basic and acidic residues" evidence="1">
    <location>
        <begin position="190"/>
        <end position="205"/>
    </location>
</feature>
<dbReference type="AlphaFoldDB" id="A0A6J1HIW1"/>
<feature type="domain" description="DUF6857" evidence="3">
    <location>
        <begin position="326"/>
        <end position="498"/>
    </location>
</feature>
<dbReference type="Pfam" id="PF21647">
    <property type="entry name" value="DUF6857"/>
    <property type="match status" value="1"/>
</dbReference>
<feature type="region of interest" description="Disordered" evidence="1">
    <location>
        <begin position="176"/>
        <end position="236"/>
    </location>
</feature>
<accession>A0A6J1HIW1</accession>
<dbReference type="InterPro" id="IPR049172">
    <property type="entry name" value="DUF6857_pln"/>
</dbReference>
<protein>
    <submittedName>
        <fullName evidence="5">Uncharacterized protein LOC111464455</fullName>
    </submittedName>
</protein>
<sequence>MASLIPGVLLKLLQSMNSNVKVRGEYRSVLLQVISIVPALSGSELWPNQGFFLKVSDSSHSTYVSLSKQDNELILNNNLQLGQFFYVDKMEAGTPVPVLVGIRPVPGRQPFVGTPKDLMQMLEPSKSPMQANQKAKSGAKSKSISETKNESMRHKIVIKEEKANVSSRYMQGVLSLNTRSGRFDSNGGGRKHENEDGEAGKDCSKTEALQFSVKEASATSKSIPAKGTSNKQENMNVSCLPKRKDQVHSSETVSWASLPTNLLKTGKGMLRRKNIASMVAIEAQKEATAAASMVKCLSVFADLCSSASPENPKLPLAKFFTLQELISQTNSKDSAKDKSLHLTANSSLPEADKSTKITSLFHSKSASSRPAKAAIELKESEKQEWARGDGAKEIKLLREVLIKESTSWFLNFLEEALNVGFHIQNQDSKGWNNARRQTVADNDIAVALSQLKQVNEWLEKLKGNLSSTDSGLRETIERLKQEVYCCLLVHAKSAASALESRPDHR</sequence>
<dbReference type="RefSeq" id="XP_022964431.1">
    <property type="nucleotide sequence ID" value="XM_023108663.1"/>
</dbReference>
<keyword evidence="4" id="KW-1185">Reference proteome</keyword>
<feature type="domain" description="DUF936" evidence="2">
    <location>
        <begin position="4"/>
        <end position="119"/>
    </location>
</feature>
<dbReference type="GeneID" id="111464455"/>
<feature type="compositionally biased region" description="Basic and acidic residues" evidence="1">
    <location>
        <begin position="143"/>
        <end position="159"/>
    </location>
</feature>
<evidence type="ECO:0000259" key="2">
    <source>
        <dbReference type="Pfam" id="PF06075"/>
    </source>
</evidence>
<evidence type="ECO:0000256" key="1">
    <source>
        <dbReference type="SAM" id="MobiDB-lite"/>
    </source>
</evidence>
<dbReference type="Pfam" id="PF06075">
    <property type="entry name" value="DUF936"/>
    <property type="match status" value="1"/>
</dbReference>
<proteinExistence type="predicted"/>
<dbReference type="PANTHER" id="PTHR31928:SF2">
    <property type="entry name" value="EXPRESSED PROTEIN"/>
    <property type="match status" value="1"/>
</dbReference>
<evidence type="ECO:0000313" key="5">
    <source>
        <dbReference type="RefSeq" id="XP_022964431.1"/>
    </source>
</evidence>